<sequence>MSPYTSRDQAVSAFQQLFETLQTYDSLSERLLERGLTLHFAHTDPEIDIFVGPGQVLVDEVPEPASIALHLSTEDAHHFWRGRLPLVVALDTGRLVVRGHLPSVFQVFQILAPAFLRYPLISARAAVA</sequence>
<proteinExistence type="predicted"/>
<accession>A0A852ZX25</accession>
<dbReference type="EMBL" id="JACBZD010000001">
    <property type="protein sequence ID" value="NYI05284.1"/>
    <property type="molecule type" value="Genomic_DNA"/>
</dbReference>
<evidence type="ECO:0000313" key="2">
    <source>
        <dbReference type="Proteomes" id="UP000567795"/>
    </source>
</evidence>
<dbReference type="RefSeq" id="WP_179814048.1">
    <property type="nucleotide sequence ID" value="NZ_JACBZD010000001.1"/>
</dbReference>
<protein>
    <recommendedName>
        <fullName evidence="3">SCP2 domain-containing protein</fullName>
    </recommendedName>
</protein>
<keyword evidence="2" id="KW-1185">Reference proteome</keyword>
<evidence type="ECO:0008006" key="3">
    <source>
        <dbReference type="Google" id="ProtNLM"/>
    </source>
</evidence>
<gene>
    <name evidence="1" type="ORF">FHU37_002227</name>
</gene>
<name>A0A852ZX25_9ACTN</name>
<dbReference type="AlphaFoldDB" id="A0A852ZX25"/>
<evidence type="ECO:0000313" key="1">
    <source>
        <dbReference type="EMBL" id="NYI05284.1"/>
    </source>
</evidence>
<dbReference type="Proteomes" id="UP000567795">
    <property type="component" value="Unassembled WGS sequence"/>
</dbReference>
<reference evidence="1 2" key="1">
    <citation type="submission" date="2020-07" db="EMBL/GenBank/DDBJ databases">
        <title>Sequencing the genomes of 1000 actinobacteria strains.</title>
        <authorList>
            <person name="Klenk H.-P."/>
        </authorList>
    </citation>
    <scope>NUCLEOTIDE SEQUENCE [LARGE SCALE GENOMIC DNA]</scope>
    <source>
        <strain evidence="1 2">DSM 42178</strain>
    </source>
</reference>
<organism evidence="1 2">
    <name type="scientific">Allostreptomyces psammosilenae</name>
    <dbReference type="NCBI Taxonomy" id="1892865"/>
    <lineage>
        <taxon>Bacteria</taxon>
        <taxon>Bacillati</taxon>
        <taxon>Actinomycetota</taxon>
        <taxon>Actinomycetes</taxon>
        <taxon>Kitasatosporales</taxon>
        <taxon>Streptomycetaceae</taxon>
        <taxon>Allostreptomyces</taxon>
    </lineage>
</organism>
<comment type="caution">
    <text evidence="1">The sequence shown here is derived from an EMBL/GenBank/DDBJ whole genome shotgun (WGS) entry which is preliminary data.</text>
</comment>
<dbReference type="SUPFAM" id="SSF55718">
    <property type="entry name" value="SCP-like"/>
    <property type="match status" value="1"/>
</dbReference>
<dbReference type="InterPro" id="IPR036527">
    <property type="entry name" value="SCP2_sterol-bd_dom_sf"/>
</dbReference>